<protein>
    <submittedName>
        <fullName evidence="1">Uncharacterized protein</fullName>
    </submittedName>
</protein>
<proteinExistence type="predicted"/>
<gene>
    <name evidence="1" type="ORF">Naga_100261g5</name>
</gene>
<dbReference type="Proteomes" id="UP000019335">
    <property type="component" value="Unassembled WGS sequence"/>
</dbReference>
<dbReference type="EMBL" id="AZIL01002838">
    <property type="protein sequence ID" value="EWM20737.1"/>
    <property type="molecule type" value="Genomic_DNA"/>
</dbReference>
<keyword evidence="2" id="KW-1185">Reference proteome</keyword>
<sequence>MDCQIGRWHQWKNSLCRDIRSSWKSSGSSNKTLLPDSPSLFISLCFKSSITDSSPEAFPSTDLYDIIRASIKIFFSF</sequence>
<dbReference type="AlphaFoldDB" id="W7T1V8"/>
<accession>W7T1V8</accession>
<comment type="caution">
    <text evidence="1">The sequence shown here is derived from an EMBL/GenBank/DDBJ whole genome shotgun (WGS) entry which is preliminary data.</text>
</comment>
<evidence type="ECO:0000313" key="1">
    <source>
        <dbReference type="EMBL" id="EWM20737.1"/>
    </source>
</evidence>
<evidence type="ECO:0000313" key="2">
    <source>
        <dbReference type="Proteomes" id="UP000019335"/>
    </source>
</evidence>
<reference evidence="1 2" key="1">
    <citation type="journal article" date="2014" name="Mol. Plant">
        <title>Chromosome Scale Genome Assembly and Transcriptome Profiling of Nannochloropsis gaditana in Nitrogen Depletion.</title>
        <authorList>
            <person name="Corteggiani Carpinelli E."/>
            <person name="Telatin A."/>
            <person name="Vitulo N."/>
            <person name="Forcato C."/>
            <person name="D'Angelo M."/>
            <person name="Schiavon R."/>
            <person name="Vezzi A."/>
            <person name="Giacometti G.M."/>
            <person name="Morosinotto T."/>
            <person name="Valle G."/>
        </authorList>
    </citation>
    <scope>NUCLEOTIDE SEQUENCE [LARGE SCALE GENOMIC DNA]</scope>
    <source>
        <strain evidence="1 2">B-31</strain>
    </source>
</reference>
<organism evidence="1 2">
    <name type="scientific">Nannochloropsis gaditana</name>
    <dbReference type="NCBI Taxonomy" id="72520"/>
    <lineage>
        <taxon>Eukaryota</taxon>
        <taxon>Sar</taxon>
        <taxon>Stramenopiles</taxon>
        <taxon>Ochrophyta</taxon>
        <taxon>Eustigmatophyceae</taxon>
        <taxon>Eustigmatales</taxon>
        <taxon>Monodopsidaceae</taxon>
        <taxon>Nannochloropsis</taxon>
    </lineage>
</organism>
<name>W7T1V8_9STRA</name>